<evidence type="ECO:0000313" key="2">
    <source>
        <dbReference type="EMBL" id="SZX71662.1"/>
    </source>
</evidence>
<reference evidence="2 3" key="1">
    <citation type="submission" date="2016-10" db="EMBL/GenBank/DDBJ databases">
        <authorList>
            <person name="Cai Z."/>
        </authorList>
    </citation>
    <scope>NUCLEOTIDE SEQUENCE [LARGE SCALE GENOMIC DNA]</scope>
</reference>
<feature type="compositionally biased region" description="Low complexity" evidence="1">
    <location>
        <begin position="417"/>
        <end position="440"/>
    </location>
</feature>
<gene>
    <name evidence="2" type="ORF">BQ4739_LOCUS11790</name>
</gene>
<evidence type="ECO:0000256" key="1">
    <source>
        <dbReference type="SAM" id="MobiDB-lite"/>
    </source>
</evidence>
<proteinExistence type="predicted"/>
<feature type="compositionally biased region" description="Low complexity" evidence="1">
    <location>
        <begin position="211"/>
        <end position="233"/>
    </location>
</feature>
<feature type="region of interest" description="Disordered" evidence="1">
    <location>
        <begin position="519"/>
        <end position="548"/>
    </location>
</feature>
<feature type="region of interest" description="Disordered" evidence="1">
    <location>
        <begin position="210"/>
        <end position="257"/>
    </location>
</feature>
<name>A0A383W3G5_TETOB</name>
<dbReference type="AlphaFoldDB" id="A0A383W3G5"/>
<feature type="compositionally biased region" description="Low complexity" evidence="1">
    <location>
        <begin position="525"/>
        <end position="548"/>
    </location>
</feature>
<accession>A0A383W3G5</accession>
<protein>
    <submittedName>
        <fullName evidence="2">Uncharacterized protein</fullName>
    </submittedName>
</protein>
<evidence type="ECO:0000313" key="3">
    <source>
        <dbReference type="Proteomes" id="UP000256970"/>
    </source>
</evidence>
<dbReference type="EMBL" id="FNXT01001064">
    <property type="protein sequence ID" value="SZX71662.1"/>
    <property type="molecule type" value="Genomic_DNA"/>
</dbReference>
<dbReference type="Proteomes" id="UP000256970">
    <property type="component" value="Unassembled WGS sequence"/>
</dbReference>
<keyword evidence="3" id="KW-1185">Reference proteome</keyword>
<feature type="region of interest" description="Disordered" evidence="1">
    <location>
        <begin position="400"/>
        <end position="440"/>
    </location>
</feature>
<organism evidence="2 3">
    <name type="scientific">Tetradesmus obliquus</name>
    <name type="common">Green alga</name>
    <name type="synonym">Acutodesmus obliquus</name>
    <dbReference type="NCBI Taxonomy" id="3088"/>
    <lineage>
        <taxon>Eukaryota</taxon>
        <taxon>Viridiplantae</taxon>
        <taxon>Chlorophyta</taxon>
        <taxon>core chlorophytes</taxon>
        <taxon>Chlorophyceae</taxon>
        <taxon>CS clade</taxon>
        <taxon>Sphaeropleales</taxon>
        <taxon>Scenedesmaceae</taxon>
        <taxon>Tetradesmus</taxon>
    </lineage>
</organism>
<sequence length="603" mass="63414">MVLLDLTVHQEQIMSLFHHQILRSAEQQLQQQQQHAGLAAGATAAAGLPCSISNSTAKQPNTEQPQQLLQRLHEQLLKQLNRVQQQHGLQEELQALTRHGSVDGMEQDVRPLDQRHSTTASCPQQQQDAAVACLATAIRPVPAAAEQQQQQCYAASCSYVGGLLQAAATDEAAQQRVLSMTAADWSAFFTESFYKLLLLLELVDRDEEGLQAKQQQQQQHGGPAGGPPLAGKLPARHGSAGSHTGSSQQVPQALSQQQGAGLDAAAAAAAAAASSSSSSEPLSHMQQLELLVDEWVTLSTLALILHPVPVYMACTINHTTQLPCAVPEGHHDRVVRRMQLTPQQAQHFAAVLEEIGRLDEAVMSQGGQLARNAACPSTVVLAAQAERGAAAAAAAAAGGSRGATAKSNSSSGDGSNAPSLSPAAAAAAQSDASSGDGLTAEASDVSAAGAVDDSLAPPAAESLLQRYVGRLPLHGMLLLVFNCNTLTRLQLAKCIVASYPFLPATGAIAASAAKLHHQQQRHKQLQQQQLLDAQDQQAPDAEPKAAAAAAESGDAEGCCFGSGNAQDVLHSREQQSLQQRRQLLDSQLQQWWGQLQALGLADF</sequence>
<feature type="compositionally biased region" description="Low complexity" evidence="1">
    <location>
        <begin position="246"/>
        <end position="257"/>
    </location>
</feature>
<feature type="compositionally biased region" description="Polar residues" evidence="1">
    <location>
        <begin position="406"/>
        <end position="416"/>
    </location>
</feature>